<dbReference type="HOGENOM" id="CLU_035797_0_0_11"/>
<feature type="transmembrane region" description="Helical" evidence="1">
    <location>
        <begin position="114"/>
        <end position="147"/>
    </location>
</feature>
<reference evidence="2 3" key="1">
    <citation type="submission" date="2013-04" db="EMBL/GenBank/DDBJ databases">
        <title>The Genome Sequence of Propionimicrobium lymphophilum ACS-093-V-SCH5.</title>
        <authorList>
            <consortium name="The Broad Institute Genomics Platform"/>
            <person name="Earl A."/>
            <person name="Ward D."/>
            <person name="Feldgarden M."/>
            <person name="Gevers D."/>
            <person name="Saerens B."/>
            <person name="Vaneechoutte M."/>
            <person name="Walker B."/>
            <person name="Young S."/>
            <person name="Zeng Q."/>
            <person name="Gargeya S."/>
            <person name="Fitzgerald M."/>
            <person name="Haas B."/>
            <person name="Abouelleil A."/>
            <person name="Allen A.W."/>
            <person name="Alvarado L."/>
            <person name="Arachchi H.M."/>
            <person name="Berlin A.M."/>
            <person name="Chapman S.B."/>
            <person name="Gainer-Dewar J."/>
            <person name="Goldberg J."/>
            <person name="Griggs A."/>
            <person name="Gujja S."/>
            <person name="Hansen M."/>
            <person name="Howarth C."/>
            <person name="Imamovic A."/>
            <person name="Ireland A."/>
            <person name="Larimer J."/>
            <person name="McCowan C."/>
            <person name="Murphy C."/>
            <person name="Pearson M."/>
            <person name="Poon T.W."/>
            <person name="Priest M."/>
            <person name="Roberts A."/>
            <person name="Saif S."/>
            <person name="Shea T."/>
            <person name="Sisk P."/>
            <person name="Sykes S."/>
            <person name="Wortman J."/>
            <person name="Nusbaum C."/>
            <person name="Birren B."/>
        </authorList>
    </citation>
    <scope>NUCLEOTIDE SEQUENCE [LARGE SCALE GENOMIC DNA]</scope>
    <source>
        <strain evidence="2 3">ACS-093-V-SCH5</strain>
    </source>
</reference>
<evidence type="ECO:0000313" key="3">
    <source>
        <dbReference type="Proteomes" id="UP000014417"/>
    </source>
</evidence>
<sequence length="427" mass="46885">MVNKKAPTKITVDGVLMTILWSLTRLSMLWIWLNRTRFVEADVHYYFNQTAEAISTNTPGLVEYPPPIAWLMRLIYALSGGDFTAFETIFVFFILLLDVTVTVVLWRKDSWQSAIYWTLFVFLLGPIVWFRIDMLPAAAVVFALVLFKSQSRLGQFGSGLAIAIGAATKLWPALLLSGLLGKSKNAVQRLKGFLVVGLGLGLSSLLIAGWSGSTSALTWQSDRGLQIESIAATPAMADRAFGNADKYQVNISIYNAWEISWRNDSIPLLFSSLALAAAVCFAIYATVQLIHTDRSLEGTALHTKTVILTFLALILAVIITNKTLSPQYIVWLGGPLAMLTRLPKGKGGSKALFHIGIMGFFVAAGTQLVYPITYAQLLITPPDKIATLILVFRNALLVLMTVVAVYLASKRLNSLKKEANTVATNYL</sequence>
<dbReference type="STRING" id="883161.HMPREF9306_01409"/>
<accession>S2WYC2</accession>
<feature type="transmembrane region" description="Helical" evidence="1">
    <location>
        <begin position="192"/>
        <end position="211"/>
    </location>
</feature>
<feature type="transmembrane region" description="Helical" evidence="1">
    <location>
        <begin position="385"/>
        <end position="408"/>
    </location>
</feature>
<feature type="transmembrane region" description="Helical" evidence="1">
    <location>
        <begin position="325"/>
        <end position="342"/>
    </location>
</feature>
<keyword evidence="1" id="KW-0812">Transmembrane</keyword>
<keyword evidence="1" id="KW-1133">Transmembrane helix</keyword>
<dbReference type="AlphaFoldDB" id="S2WYC2"/>
<dbReference type="EMBL" id="AGZR01000008">
    <property type="protein sequence ID" value="EPD32709.1"/>
    <property type="molecule type" value="Genomic_DNA"/>
</dbReference>
<keyword evidence="3" id="KW-1185">Reference proteome</keyword>
<comment type="caution">
    <text evidence="2">The sequence shown here is derived from an EMBL/GenBank/DDBJ whole genome shotgun (WGS) entry which is preliminary data.</text>
</comment>
<gene>
    <name evidence="2" type="ORF">HMPREF9306_01409</name>
</gene>
<dbReference type="Proteomes" id="UP000014417">
    <property type="component" value="Unassembled WGS sequence"/>
</dbReference>
<organism evidence="2 3">
    <name type="scientific">Propionimicrobium lymphophilum ACS-093-V-SCH5</name>
    <dbReference type="NCBI Taxonomy" id="883161"/>
    <lineage>
        <taxon>Bacteria</taxon>
        <taxon>Bacillati</taxon>
        <taxon>Actinomycetota</taxon>
        <taxon>Actinomycetes</taxon>
        <taxon>Propionibacteriales</taxon>
        <taxon>Propionibacteriaceae</taxon>
        <taxon>Propionimicrobium</taxon>
    </lineage>
</organism>
<feature type="transmembrane region" description="Helical" evidence="1">
    <location>
        <begin position="266"/>
        <end position="287"/>
    </location>
</feature>
<feature type="transmembrane region" description="Helical" evidence="1">
    <location>
        <begin position="159"/>
        <end position="180"/>
    </location>
</feature>
<feature type="transmembrane region" description="Helical" evidence="1">
    <location>
        <begin position="351"/>
        <end position="373"/>
    </location>
</feature>
<feature type="transmembrane region" description="Helical" evidence="1">
    <location>
        <begin position="89"/>
        <end position="107"/>
    </location>
</feature>
<feature type="transmembrane region" description="Helical" evidence="1">
    <location>
        <begin position="12"/>
        <end position="33"/>
    </location>
</feature>
<name>S2WYC2_9ACTN</name>
<evidence type="ECO:0000256" key="1">
    <source>
        <dbReference type="SAM" id="Phobius"/>
    </source>
</evidence>
<evidence type="ECO:0008006" key="4">
    <source>
        <dbReference type="Google" id="ProtNLM"/>
    </source>
</evidence>
<protein>
    <recommendedName>
        <fullName evidence="4">DUF2029 domain-containing protein</fullName>
    </recommendedName>
</protein>
<evidence type="ECO:0000313" key="2">
    <source>
        <dbReference type="EMBL" id="EPD32709.1"/>
    </source>
</evidence>
<proteinExistence type="predicted"/>
<feature type="transmembrane region" description="Helical" evidence="1">
    <location>
        <begin position="299"/>
        <end position="319"/>
    </location>
</feature>
<keyword evidence="1" id="KW-0472">Membrane</keyword>